<dbReference type="SMART" id="SM00854">
    <property type="entry name" value="PGA_cap"/>
    <property type="match status" value="1"/>
</dbReference>
<dbReference type="PANTHER" id="PTHR33393">
    <property type="entry name" value="POLYGLUTAMINE SYNTHESIS ACCESSORY PROTEIN RV0574C-RELATED"/>
    <property type="match status" value="1"/>
</dbReference>
<evidence type="ECO:0000313" key="3">
    <source>
        <dbReference type="EMBL" id="MEF3365516.1"/>
    </source>
</evidence>
<sequence>MSAASLRLFLCGDVMIGRGVDQILPAPCPPKLYEEYLSSAEDYVRLAEEASGPIPRKADFAYVWGDALEAFQAKAPDARIVNLETSVTLNEAAEAKSVNYRVSPTNAACLSAAGIDCCALANNHVLDWGPRGLIDTLDTLAHFGIETAGAGRDLDAAQRPAILDIPRKGRLLILSFASPDGGAPRDWAATGAAPGVNLLADLSPRSAARACDLANSFRGPGDILIVSIHWGPNWGYGVPDDQRRFAHELIEKADAAVVHGHSSHHAKGMEVHRNRLILYGCGDFLNDYEGISGYERFRGDLSLMYFADIDAASGDLVALALVPLHMRRFRLERASGADADWLARRLDRESAPYGVRIRRRDDGTLYAHWRDGDACDAPRAAPI</sequence>
<dbReference type="Gene3D" id="3.60.21.10">
    <property type="match status" value="1"/>
</dbReference>
<comment type="similarity">
    <text evidence="1">Belongs to the CapA family.</text>
</comment>
<evidence type="ECO:0000313" key="4">
    <source>
        <dbReference type="Proteomes" id="UP001350748"/>
    </source>
</evidence>
<dbReference type="InterPro" id="IPR029052">
    <property type="entry name" value="Metallo-depent_PP-like"/>
</dbReference>
<dbReference type="RefSeq" id="WP_332080425.1">
    <property type="nucleotide sequence ID" value="NZ_JAZHYN010000006.1"/>
</dbReference>
<dbReference type="PANTHER" id="PTHR33393:SF11">
    <property type="entry name" value="POLYGLUTAMINE SYNTHESIS ACCESSORY PROTEIN RV0574C-RELATED"/>
    <property type="match status" value="1"/>
</dbReference>
<dbReference type="Pfam" id="PF09587">
    <property type="entry name" value="PGA_cap"/>
    <property type="match status" value="1"/>
</dbReference>
<accession>A0ABU7XG98</accession>
<evidence type="ECO:0000256" key="1">
    <source>
        <dbReference type="ARBA" id="ARBA00005662"/>
    </source>
</evidence>
<gene>
    <name evidence="3" type="ORF">V3H18_03095</name>
</gene>
<evidence type="ECO:0000259" key="2">
    <source>
        <dbReference type="SMART" id="SM00854"/>
    </source>
</evidence>
<keyword evidence="4" id="KW-1185">Reference proteome</keyword>
<keyword evidence="3" id="KW-0378">Hydrolase</keyword>
<dbReference type="InterPro" id="IPR019079">
    <property type="entry name" value="Capsule_synth_CapA"/>
</dbReference>
<dbReference type="Proteomes" id="UP001350748">
    <property type="component" value="Unassembled WGS sequence"/>
</dbReference>
<feature type="domain" description="Capsule synthesis protein CapA" evidence="2">
    <location>
        <begin position="7"/>
        <end position="288"/>
    </location>
</feature>
<comment type="caution">
    <text evidence="3">The sequence shown here is derived from an EMBL/GenBank/DDBJ whole genome shotgun (WGS) entry which is preliminary data.</text>
</comment>
<dbReference type="EMBL" id="JAZHYN010000006">
    <property type="protein sequence ID" value="MEF3365516.1"/>
    <property type="molecule type" value="Genomic_DNA"/>
</dbReference>
<organism evidence="3 4">
    <name type="scientific">Methylocystis borbori</name>
    <dbReference type="NCBI Taxonomy" id="3118750"/>
    <lineage>
        <taxon>Bacteria</taxon>
        <taxon>Pseudomonadati</taxon>
        <taxon>Pseudomonadota</taxon>
        <taxon>Alphaproteobacteria</taxon>
        <taxon>Hyphomicrobiales</taxon>
        <taxon>Methylocystaceae</taxon>
        <taxon>Methylocystis</taxon>
    </lineage>
</organism>
<name>A0ABU7XG98_9HYPH</name>
<dbReference type="CDD" id="cd07381">
    <property type="entry name" value="MPP_CapA"/>
    <property type="match status" value="1"/>
</dbReference>
<protein>
    <submittedName>
        <fullName evidence="3">CapA family protein</fullName>
        <ecNumber evidence="3">3.1.-.-</ecNumber>
    </submittedName>
</protein>
<dbReference type="SUPFAM" id="SSF56300">
    <property type="entry name" value="Metallo-dependent phosphatases"/>
    <property type="match status" value="1"/>
</dbReference>
<proteinExistence type="inferred from homology"/>
<dbReference type="GO" id="GO:0016787">
    <property type="term" value="F:hydrolase activity"/>
    <property type="evidence" value="ECO:0007669"/>
    <property type="project" value="UniProtKB-KW"/>
</dbReference>
<dbReference type="EC" id="3.1.-.-" evidence="3"/>
<reference evidence="3 4" key="1">
    <citation type="submission" date="2024-02" db="EMBL/GenBank/DDBJ databases">
        <authorList>
            <person name="Grouzdev D."/>
        </authorList>
    </citation>
    <scope>NUCLEOTIDE SEQUENCE [LARGE SCALE GENOMIC DNA]</scope>
    <source>
        <strain evidence="3 4">9N</strain>
    </source>
</reference>
<dbReference type="InterPro" id="IPR052169">
    <property type="entry name" value="CW_Biosynth-Accessory"/>
</dbReference>